<dbReference type="InterPro" id="IPR012337">
    <property type="entry name" value="RNaseH-like_sf"/>
</dbReference>
<evidence type="ECO:0000313" key="3">
    <source>
        <dbReference type="Proteomes" id="UP001160148"/>
    </source>
</evidence>
<reference evidence="2 3" key="1">
    <citation type="submission" date="2023-01" db="EMBL/GenBank/DDBJ databases">
        <authorList>
            <person name="Whitehead M."/>
        </authorList>
    </citation>
    <scope>NUCLEOTIDE SEQUENCE [LARGE SCALE GENOMIC DNA]</scope>
</reference>
<evidence type="ECO:0000313" key="2">
    <source>
        <dbReference type="EMBL" id="CAI6367543.1"/>
    </source>
</evidence>
<dbReference type="InterPro" id="IPR008906">
    <property type="entry name" value="HATC_C_dom"/>
</dbReference>
<dbReference type="Proteomes" id="UP001160148">
    <property type="component" value="Unassembled WGS sequence"/>
</dbReference>
<dbReference type="PANTHER" id="PTHR46289">
    <property type="entry name" value="52 KDA REPRESSOR OF THE INHIBITOR OF THE PROTEIN KINASE-LIKE PROTEIN-RELATED"/>
    <property type="match status" value="1"/>
</dbReference>
<comment type="caution">
    <text evidence="2">The sequence shown here is derived from an EMBL/GenBank/DDBJ whole genome shotgun (WGS) entry which is preliminary data.</text>
</comment>
<organism evidence="2 3">
    <name type="scientific">Macrosiphum euphorbiae</name>
    <name type="common">potato aphid</name>
    <dbReference type="NCBI Taxonomy" id="13131"/>
    <lineage>
        <taxon>Eukaryota</taxon>
        <taxon>Metazoa</taxon>
        <taxon>Ecdysozoa</taxon>
        <taxon>Arthropoda</taxon>
        <taxon>Hexapoda</taxon>
        <taxon>Insecta</taxon>
        <taxon>Pterygota</taxon>
        <taxon>Neoptera</taxon>
        <taxon>Paraneoptera</taxon>
        <taxon>Hemiptera</taxon>
        <taxon>Sternorrhyncha</taxon>
        <taxon>Aphidomorpha</taxon>
        <taxon>Aphidoidea</taxon>
        <taxon>Aphididae</taxon>
        <taxon>Macrosiphini</taxon>
        <taxon>Macrosiphum</taxon>
    </lineage>
</organism>
<dbReference type="AlphaFoldDB" id="A0AAV0XHS3"/>
<accession>A0AAV0XHS3</accession>
<protein>
    <recommendedName>
        <fullName evidence="1">HAT C-terminal dimerisation domain-containing protein</fullName>
    </recommendedName>
</protein>
<dbReference type="EMBL" id="CARXXK010000005">
    <property type="protein sequence ID" value="CAI6367543.1"/>
    <property type="molecule type" value="Genomic_DNA"/>
</dbReference>
<dbReference type="SUPFAM" id="SSF53098">
    <property type="entry name" value="Ribonuclease H-like"/>
    <property type="match status" value="1"/>
</dbReference>
<dbReference type="InterPro" id="IPR052958">
    <property type="entry name" value="IFN-induced_PKR_regulator"/>
</dbReference>
<feature type="domain" description="HAT C-terminal dimerisation" evidence="1">
    <location>
        <begin position="620"/>
        <end position="675"/>
    </location>
</feature>
<keyword evidence="3" id="KW-1185">Reference proteome</keyword>
<dbReference type="Pfam" id="PF05699">
    <property type="entry name" value="Dimer_Tnp_hAT"/>
    <property type="match status" value="1"/>
</dbReference>
<dbReference type="PANTHER" id="PTHR46289:SF14">
    <property type="entry name" value="DUF4371 DOMAIN-CONTAINING PROTEIN"/>
    <property type="match status" value="1"/>
</dbReference>
<proteinExistence type="predicted"/>
<name>A0AAV0XHS3_9HEMI</name>
<gene>
    <name evidence="2" type="ORF">MEUPH1_LOCUS22008</name>
</gene>
<evidence type="ECO:0000259" key="1">
    <source>
        <dbReference type="Pfam" id="PF05699"/>
    </source>
</evidence>
<sequence length="702" mass="79001">MSDVSKGLYCKYCLLFAPATKSNVTLKTLVKTPLLKFSKLTGKDGCLTVHSLNKYHLESVLSGNAFLKSYRDPSFSIINQVNLQRLKQINENRERIKPIIETLILCGRQNIALRGAVDDGSLLINDTSNSLVANPGNFRELLKFKINSGDQKLKNHLDTTSSRATYISKTAQNELLNCIGEEIQLQIIKDINEAKFYAVIFDETTDIAHREQLSLSIRYVLNNKINEKFLTFVDAYQSILEEDIMSSGETKLTGQALGNIVLNILKQFHLNVKNCVGIGTDGCAVMTSKSIGAVTTILKECFYAVRCPCFNHALNNSLAQSSKVVSIRNTVGCLKEIVAFFNGSAKRTAILKNKLGKSLSGLCQTRWIEQHDGILQFKSTLPKILEALADIKLWTDKNSSTKANTLELSICNSSFIISLYSLIDVLKWTLPVSRILQSTSLDLESANFVIQGVKEVLNENRTNSHNVFKDIFIESSNMAKSLGFDIQLPRTSKTQMNRANYPTQNAEDYYRWSIYIPLLEGVLGDMNTRFCPDVIGAFNLRLLIPKVFRGKDNNTLSVKILEASKRFFPLLSSGSNNTADLHLQGELELWFKFWNKNIGVWSEDQFPSTAIDALGKCDPNIFPTVYQLLSIVCTLPMSVATAERSFSTLRRVKTWLRSRMQEDRLTSLCLLNVHREVEISIDQIIDRFGKSDNVKRRLDFVI</sequence>
<dbReference type="GO" id="GO:0046983">
    <property type="term" value="F:protein dimerization activity"/>
    <property type="evidence" value="ECO:0007669"/>
    <property type="project" value="InterPro"/>
</dbReference>